<comment type="subcellular location">
    <subcellularLocation>
        <location evidence="1">Mitochondrion</location>
    </subcellularLocation>
</comment>
<dbReference type="OrthoDB" id="20734at2759"/>
<dbReference type="AlphaFoldDB" id="A0A9N9AIT5"/>
<keyword evidence="3" id="KW-0175">Coiled coil</keyword>
<evidence type="ECO:0000313" key="6">
    <source>
        <dbReference type="Proteomes" id="UP000789706"/>
    </source>
</evidence>
<evidence type="ECO:0000256" key="4">
    <source>
        <dbReference type="SAM" id="MobiDB-lite"/>
    </source>
</evidence>
<dbReference type="Pfam" id="PF10356">
    <property type="entry name" value="RRG7"/>
    <property type="match status" value="2"/>
</dbReference>
<evidence type="ECO:0000256" key="2">
    <source>
        <dbReference type="ARBA" id="ARBA00023128"/>
    </source>
</evidence>
<dbReference type="Proteomes" id="UP000789706">
    <property type="component" value="Unassembled WGS sequence"/>
</dbReference>
<protein>
    <submittedName>
        <fullName evidence="5">1289_t:CDS:1</fullName>
    </submittedName>
</protein>
<proteinExistence type="predicted"/>
<sequence>MMNKIVLQEKPKPVDKKLQQKQSKQVIEKSQKTTKPQKSEKIKTEKSKADEKKLQSKKEIEKSKKTTKQEELKTGEKKLKVIEESKKPTKPQKNEKIQKDKKEKSKVVEKKSKPKQIIEKSKKMINPQKNEKERLKTNVKKLQMKQKIEKSQKSQINAKIQKDNKELLQQEEEEKQKLTKKLPKNQHPSHHNLETFLAIKDIDKNTTLYRGTLYEYETIDCLQKLFGIVTRRVGKANDAGIDFRGRWNLPNKRLMIIGQCKSFNIKCSSNVVRDLEGTLCRESKETIGILSSFGGFTEAAIKRYYGSPWPMMLVTVIDGGKICEKFLWNKTAEAYLEKLQITLFYKEGSKSKNLYKRPLLVYDGKEFTPDEKEVYWEIPEKYLNMSGISLATIAETENI</sequence>
<reference evidence="5" key="1">
    <citation type="submission" date="2021-06" db="EMBL/GenBank/DDBJ databases">
        <authorList>
            <person name="Kallberg Y."/>
            <person name="Tangrot J."/>
            <person name="Rosling A."/>
        </authorList>
    </citation>
    <scope>NUCLEOTIDE SEQUENCE</scope>
    <source>
        <strain evidence="5">AZ414A</strain>
    </source>
</reference>
<feature type="compositionally biased region" description="Basic and acidic residues" evidence="4">
    <location>
        <begin position="7"/>
        <end position="18"/>
    </location>
</feature>
<keyword evidence="2" id="KW-0496">Mitochondrion</keyword>
<evidence type="ECO:0000256" key="3">
    <source>
        <dbReference type="SAM" id="Coils"/>
    </source>
</evidence>
<feature type="region of interest" description="Disordered" evidence="4">
    <location>
        <begin position="1"/>
        <end position="115"/>
    </location>
</feature>
<organism evidence="5 6">
    <name type="scientific">Diversispora eburnea</name>
    <dbReference type="NCBI Taxonomy" id="1213867"/>
    <lineage>
        <taxon>Eukaryota</taxon>
        <taxon>Fungi</taxon>
        <taxon>Fungi incertae sedis</taxon>
        <taxon>Mucoromycota</taxon>
        <taxon>Glomeromycotina</taxon>
        <taxon>Glomeromycetes</taxon>
        <taxon>Diversisporales</taxon>
        <taxon>Diversisporaceae</taxon>
        <taxon>Diversispora</taxon>
    </lineage>
</organism>
<feature type="compositionally biased region" description="Basic and acidic residues" evidence="4">
    <location>
        <begin position="26"/>
        <end position="115"/>
    </location>
</feature>
<dbReference type="GO" id="GO:0005739">
    <property type="term" value="C:mitochondrion"/>
    <property type="evidence" value="ECO:0007669"/>
    <property type="project" value="UniProtKB-SubCell"/>
</dbReference>
<dbReference type="InterPro" id="IPR018828">
    <property type="entry name" value="RRG7"/>
</dbReference>
<dbReference type="PANTHER" id="PTHR28133:SF1">
    <property type="entry name" value="REQUIRED FOR RESPIRATORY GROWTH PROTEIN 7, MITOCHONDRIAL"/>
    <property type="match status" value="1"/>
</dbReference>
<name>A0A9N9AIT5_9GLOM</name>
<gene>
    <name evidence="5" type="ORF">DEBURN_LOCUS6143</name>
</gene>
<evidence type="ECO:0000313" key="5">
    <source>
        <dbReference type="EMBL" id="CAG8531112.1"/>
    </source>
</evidence>
<dbReference type="PANTHER" id="PTHR28133">
    <property type="entry name" value="REQUIRED FOR RESPIRATORY GROWTH PROTEIN 7, MITOCHONDRIAL"/>
    <property type="match status" value="1"/>
</dbReference>
<dbReference type="EMBL" id="CAJVPK010000606">
    <property type="protein sequence ID" value="CAG8531112.1"/>
    <property type="molecule type" value="Genomic_DNA"/>
</dbReference>
<keyword evidence="6" id="KW-1185">Reference proteome</keyword>
<comment type="caution">
    <text evidence="5">The sequence shown here is derived from an EMBL/GenBank/DDBJ whole genome shotgun (WGS) entry which is preliminary data.</text>
</comment>
<evidence type="ECO:0000256" key="1">
    <source>
        <dbReference type="ARBA" id="ARBA00004173"/>
    </source>
</evidence>
<accession>A0A9N9AIT5</accession>
<feature type="coiled-coil region" evidence="3">
    <location>
        <begin position="125"/>
        <end position="181"/>
    </location>
</feature>